<dbReference type="Ensembl" id="ENSRFET00010008713.1">
    <property type="protein sequence ID" value="ENSRFEP00010007918.1"/>
    <property type="gene ID" value="ENSRFEG00010005403.1"/>
</dbReference>
<feature type="compositionally biased region" description="Polar residues" evidence="5">
    <location>
        <begin position="326"/>
        <end position="342"/>
    </location>
</feature>
<proteinExistence type="predicted"/>
<dbReference type="Gene3D" id="2.60.40.10">
    <property type="entry name" value="Immunoglobulins"/>
    <property type="match status" value="2"/>
</dbReference>
<reference evidence="8" key="4">
    <citation type="submission" date="2025-08" db="UniProtKB">
        <authorList>
            <consortium name="Ensembl"/>
        </authorList>
    </citation>
    <scope>IDENTIFICATION</scope>
</reference>
<keyword evidence="9" id="KW-1185">Reference proteome</keyword>
<dbReference type="PANTHER" id="PTHR44337">
    <property type="entry name" value="CARCINOEMBRYONIC ANTIGEN-RELATED CELL ADHESION MOLECULE 8"/>
    <property type="match status" value="1"/>
</dbReference>
<keyword evidence="6" id="KW-0472">Membrane</keyword>
<dbReference type="PROSITE" id="PS50835">
    <property type="entry name" value="IG_LIKE"/>
    <property type="match status" value="1"/>
</dbReference>
<dbReference type="CDD" id="cd00096">
    <property type="entry name" value="Ig"/>
    <property type="match status" value="1"/>
</dbReference>
<evidence type="ECO:0000256" key="6">
    <source>
        <dbReference type="SAM" id="Phobius"/>
    </source>
</evidence>
<evidence type="ECO:0000256" key="3">
    <source>
        <dbReference type="ARBA" id="ARBA00023180"/>
    </source>
</evidence>
<dbReference type="InterPro" id="IPR036179">
    <property type="entry name" value="Ig-like_dom_sf"/>
</dbReference>
<evidence type="ECO:0000259" key="7">
    <source>
        <dbReference type="PROSITE" id="PS50835"/>
    </source>
</evidence>
<dbReference type="InterPro" id="IPR003599">
    <property type="entry name" value="Ig_sub"/>
</dbReference>
<feature type="domain" description="Ig-like" evidence="7">
    <location>
        <begin position="176"/>
        <end position="257"/>
    </location>
</feature>
<keyword evidence="3" id="KW-0325">Glycoprotein</keyword>
<reference evidence="8 9" key="2">
    <citation type="journal article" date="2018" name="Annu Rev Anim Biosci">
        <title>Bat Biology, Genomes, and the Bat1K Project: To Generate Chromosome-Level Genomes for All Living Bat Species.</title>
        <authorList>
            <person name="Teeling E.C."/>
            <person name="Vernes S.C."/>
            <person name="Davalos L.M."/>
            <person name="Ray D.A."/>
            <person name="Gilbert M.T.P."/>
            <person name="Myers E."/>
        </authorList>
    </citation>
    <scope>NUCLEOTIDE SEQUENCE</scope>
</reference>
<reference evidence="9" key="3">
    <citation type="submission" date="2018-12" db="EMBL/GenBank/DDBJ databases">
        <title>G10K-VGP greater horseshoe bat female genome, primary haplotype.</title>
        <authorList>
            <person name="Teeling E."/>
            <person name="Myers G."/>
            <person name="Vernes S."/>
            <person name="Pippel M."/>
            <person name="Winkler S."/>
            <person name="Fedrigo O."/>
            <person name="Rhie A."/>
            <person name="Koren S."/>
            <person name="Phillippy A."/>
            <person name="Lewin H."/>
            <person name="Damas J."/>
            <person name="Howe K."/>
            <person name="Mountcastle J."/>
            <person name="Jarvis E.D."/>
        </authorList>
    </citation>
    <scope>NUCLEOTIDE SEQUENCE [LARGE SCALE GENOMIC DNA]</scope>
</reference>
<name>A0A671E878_RHIFE</name>
<dbReference type="Proteomes" id="UP000472240">
    <property type="component" value="Chromosome 15"/>
</dbReference>
<evidence type="ECO:0000256" key="2">
    <source>
        <dbReference type="ARBA" id="ARBA00023157"/>
    </source>
</evidence>
<keyword evidence="2" id="KW-1015">Disulfide bond</keyword>
<reference evidence="8" key="5">
    <citation type="submission" date="2025-09" db="UniProtKB">
        <authorList>
            <consortium name="Ensembl"/>
        </authorList>
    </citation>
    <scope>IDENTIFICATION</scope>
</reference>
<dbReference type="OMA" id="GHSPAWK"/>
<protein>
    <recommendedName>
        <fullName evidence="7">Ig-like domain-containing protein</fullName>
    </recommendedName>
</protein>
<dbReference type="SMART" id="SM00409">
    <property type="entry name" value="IG"/>
    <property type="match status" value="2"/>
</dbReference>
<keyword evidence="6" id="KW-0812">Transmembrane</keyword>
<evidence type="ECO:0000256" key="4">
    <source>
        <dbReference type="ARBA" id="ARBA00023319"/>
    </source>
</evidence>
<feature type="region of interest" description="Disordered" evidence="5">
    <location>
        <begin position="323"/>
        <end position="342"/>
    </location>
</feature>
<keyword evidence="6" id="KW-1133">Transmembrane helix</keyword>
<organism evidence="8 9">
    <name type="scientific">Rhinolophus ferrumequinum</name>
    <name type="common">Greater horseshoe bat</name>
    <dbReference type="NCBI Taxonomy" id="59479"/>
    <lineage>
        <taxon>Eukaryota</taxon>
        <taxon>Metazoa</taxon>
        <taxon>Chordata</taxon>
        <taxon>Craniata</taxon>
        <taxon>Vertebrata</taxon>
        <taxon>Euteleostomi</taxon>
        <taxon>Mammalia</taxon>
        <taxon>Eutheria</taxon>
        <taxon>Laurasiatheria</taxon>
        <taxon>Chiroptera</taxon>
        <taxon>Yinpterochiroptera</taxon>
        <taxon>Rhinolophoidea</taxon>
        <taxon>Rhinolophidae</taxon>
        <taxon>Rhinolophinae</taxon>
        <taxon>Rhinolophus</taxon>
    </lineage>
</organism>
<sequence length="358" mass="38989">MAREGRNQFPGAAKATYLIVPSRRLHSCGPWKEGNMRCSLDTGFGLSPAWKRLLLTGTLLASCTCSASLEPPSSVSPDSLTEGAVAVLPVPSNIDGVLATSWFRGHEARPETMIFSPEGLPGPGHTGRETLGTQGSLVIRNVTAQDSGSYTVVLETSRGRRSKTEQIRIKASSDQPLLVTFPTNIWGVVQSELNYSVVMQCLTSIRKPMIYWTFNGKPYEIGEYLIIRKLSWKDLGTYACVVKNNQEQHSSKSVTISLPQNKVDPTEAEPVEPDPVLRVSGGGALALIVAGNIGFVMLIAGISFTIVQGLRYLLSLIPVNPPTSSQPPGGTELSLQQDRSQSNSLIPRSFRLIQRRWR</sequence>
<feature type="transmembrane region" description="Helical" evidence="6">
    <location>
        <begin position="284"/>
        <end position="307"/>
    </location>
</feature>
<dbReference type="GeneTree" id="ENSGT00390000015308"/>
<keyword evidence="1" id="KW-0732">Signal</keyword>
<evidence type="ECO:0000313" key="9">
    <source>
        <dbReference type="Proteomes" id="UP000472240"/>
    </source>
</evidence>
<keyword evidence="4" id="KW-0393">Immunoglobulin domain</keyword>
<dbReference type="InterPro" id="IPR013783">
    <property type="entry name" value="Ig-like_fold"/>
</dbReference>
<gene>
    <name evidence="8" type="primary">IGSF23</name>
</gene>
<evidence type="ECO:0000256" key="1">
    <source>
        <dbReference type="ARBA" id="ARBA00022729"/>
    </source>
</evidence>
<evidence type="ECO:0000256" key="5">
    <source>
        <dbReference type="SAM" id="MobiDB-lite"/>
    </source>
</evidence>
<accession>A0A671E878</accession>
<evidence type="ECO:0000313" key="8">
    <source>
        <dbReference type="Ensembl" id="ENSRFEP00010007918.1"/>
    </source>
</evidence>
<reference evidence="8 9" key="1">
    <citation type="journal article" date="2015" name="Annu Rev Anim Biosci">
        <title>The Genome 10K Project: a way forward.</title>
        <authorList>
            <person name="Koepfli K.P."/>
            <person name="Paten B."/>
            <person name="O'Brien S.J."/>
            <person name="Koepfli K.P."/>
            <person name="Paten B."/>
            <person name="Antunes A."/>
            <person name="Belov K."/>
            <person name="Bustamante C."/>
            <person name="Castoe T.A."/>
            <person name="Clawson H."/>
            <person name="Crawford A.J."/>
            <person name="Diekhans M."/>
            <person name="Distel D."/>
            <person name="Durbin R."/>
            <person name="Earl D."/>
            <person name="Fujita M.K."/>
            <person name="Gamble T."/>
            <person name="Georges A."/>
            <person name="Gemmell N."/>
            <person name="Gilbert M.T."/>
            <person name="Graves J.M."/>
            <person name="Green R.E."/>
            <person name="Hickey G."/>
            <person name="Jarvis E.D."/>
            <person name="Johnson W."/>
            <person name="Komissarov A."/>
            <person name="Korf I."/>
            <person name="Kuhn R."/>
            <person name="Larkin D.M."/>
            <person name="Lewin H."/>
            <person name="Lopez J.V."/>
            <person name="Ma J."/>
            <person name="Marques-Bonet T."/>
            <person name="Miller W."/>
            <person name="Murphy R."/>
            <person name="Pevzner P."/>
            <person name="Shapiro B."/>
            <person name="Steiner C."/>
            <person name="Tamazian G."/>
            <person name="Venkatesh B."/>
            <person name="Wang J."/>
            <person name="Wayne R."/>
            <person name="Wiley E."/>
            <person name="Yang H."/>
            <person name="Zhang G."/>
            <person name="Haussler D."/>
            <person name="Ryder O."/>
            <person name="O'Brien S.J."/>
        </authorList>
    </citation>
    <scope>NUCLEOTIDE SEQUENCE</scope>
</reference>
<dbReference type="InterPro" id="IPR007110">
    <property type="entry name" value="Ig-like_dom"/>
</dbReference>
<dbReference type="PANTHER" id="PTHR44337:SF13">
    <property type="entry name" value="IMMUNOGLOBULIN SUPERFAMILY MEMBER 23"/>
    <property type="match status" value="1"/>
</dbReference>
<dbReference type="AlphaFoldDB" id="A0A671E878"/>
<dbReference type="InterPro" id="IPR052598">
    <property type="entry name" value="IgSF_CEA-related"/>
</dbReference>
<dbReference type="InParanoid" id="A0A671E878"/>
<dbReference type="SUPFAM" id="SSF48726">
    <property type="entry name" value="Immunoglobulin"/>
    <property type="match status" value="2"/>
</dbReference>